<organism evidence="1 2">
    <name type="scientific">Scophthalmus maximus</name>
    <name type="common">Turbot</name>
    <name type="synonym">Psetta maxima</name>
    <dbReference type="NCBI Taxonomy" id="52904"/>
    <lineage>
        <taxon>Eukaryota</taxon>
        <taxon>Metazoa</taxon>
        <taxon>Chordata</taxon>
        <taxon>Craniata</taxon>
        <taxon>Vertebrata</taxon>
        <taxon>Euteleostomi</taxon>
        <taxon>Actinopterygii</taxon>
        <taxon>Neopterygii</taxon>
        <taxon>Teleostei</taxon>
        <taxon>Neoteleostei</taxon>
        <taxon>Acanthomorphata</taxon>
        <taxon>Carangaria</taxon>
        <taxon>Pleuronectiformes</taxon>
        <taxon>Pleuronectoidei</taxon>
        <taxon>Scophthalmidae</taxon>
        <taxon>Scophthalmus</taxon>
    </lineage>
</organism>
<name>A0A6A4SZA3_SCOMX</name>
<proteinExistence type="predicted"/>
<reference evidence="1 2" key="1">
    <citation type="submission" date="2019-06" db="EMBL/GenBank/DDBJ databases">
        <title>Draft genomes of female and male turbot (Scophthalmus maximus).</title>
        <authorList>
            <person name="Xu H."/>
            <person name="Xu X.-W."/>
            <person name="Shao C."/>
            <person name="Chen S."/>
        </authorList>
    </citation>
    <scope>NUCLEOTIDE SEQUENCE [LARGE SCALE GENOMIC DNA]</scope>
    <source>
        <strain evidence="1">Ysfricsl-2016a</strain>
        <tissue evidence="1">Blood</tissue>
    </source>
</reference>
<accession>A0A6A4SZA3</accession>
<evidence type="ECO:0000313" key="1">
    <source>
        <dbReference type="EMBL" id="KAF0040606.1"/>
    </source>
</evidence>
<dbReference type="EMBL" id="VEVO01000006">
    <property type="protein sequence ID" value="KAF0040606.1"/>
    <property type="molecule type" value="Genomic_DNA"/>
</dbReference>
<protein>
    <submittedName>
        <fullName evidence="1">Uncharacterized protein</fullName>
    </submittedName>
</protein>
<dbReference type="AlphaFoldDB" id="A0A6A4SZA3"/>
<evidence type="ECO:0000313" key="2">
    <source>
        <dbReference type="Proteomes" id="UP000438429"/>
    </source>
</evidence>
<gene>
    <name evidence="1" type="ORF">F2P81_006504</name>
</gene>
<dbReference type="Proteomes" id="UP000438429">
    <property type="component" value="Unassembled WGS sequence"/>
</dbReference>
<comment type="caution">
    <text evidence="1">The sequence shown here is derived from an EMBL/GenBank/DDBJ whole genome shotgun (WGS) entry which is preliminary data.</text>
</comment>
<sequence length="132" mass="14820">MSSKVEKKWLSHAQRSAVKVLRRMQYFVARKKFQAGRHSGEARNVSSRRTSAGTLVLWFNDTNRNSIDVRNDSDASSTLNSLNCCCDRGRMTSGVSPGKGEDKEYPTIGARLIRLEDKTFTLLSTPPSPIQR</sequence>